<evidence type="ECO:0000256" key="5">
    <source>
        <dbReference type="ARBA" id="ARBA00022664"/>
    </source>
</evidence>
<feature type="domain" description="Sm" evidence="10">
    <location>
        <begin position="5"/>
        <end position="76"/>
    </location>
</feature>
<keyword evidence="7 9" id="KW-0539">Nucleus</keyword>
<keyword evidence="8 9" id="KW-0687">Ribonucleoprotein</keyword>
<dbReference type="RefSeq" id="XP_003239668.1">
    <property type="nucleotide sequence ID" value="XM_003239620.1"/>
</dbReference>
<protein>
    <recommendedName>
        <fullName evidence="9">Small nuclear ribonucleoprotein Sm D3</fullName>
        <shortName evidence="9">Sm-D3</shortName>
    </recommendedName>
    <alternativeName>
        <fullName evidence="9">snRNP core protein D3</fullName>
    </alternativeName>
</protein>
<evidence type="ECO:0000256" key="6">
    <source>
        <dbReference type="ARBA" id="ARBA00023187"/>
    </source>
</evidence>
<dbReference type="InterPro" id="IPR010920">
    <property type="entry name" value="LSM_dom_sf"/>
</dbReference>
<name>F2HHH4_9CRYP</name>
<dbReference type="SUPFAM" id="SSF50182">
    <property type="entry name" value="Sm-like ribonucleoproteins"/>
    <property type="match status" value="1"/>
</dbReference>
<comment type="subcellular location">
    <subcellularLocation>
        <location evidence="2">Cytoplasm</location>
        <location evidence="2">Cytosol</location>
    </subcellularLocation>
    <subcellularLocation>
        <location evidence="1 9">Nucleus</location>
    </subcellularLocation>
</comment>
<dbReference type="Pfam" id="PF01423">
    <property type="entry name" value="LSM"/>
    <property type="match status" value="1"/>
</dbReference>
<dbReference type="GeneID" id="10447004"/>
<reference evidence="11 12" key="1">
    <citation type="journal article" date="2011" name="Genome Biol. Evol.">
        <title>Complete nucleomorph genome sequence of the nonphotosynthetic alga Cryptomonas paramecium reveals a core nucleomorph gene set.</title>
        <authorList>
            <person name="Tanifuji G."/>
            <person name="Onodera N.T."/>
            <person name="Wheeler T.J."/>
            <person name="Dlutek M."/>
            <person name="Donaher N."/>
            <person name="Archibald J.M."/>
        </authorList>
    </citation>
    <scope>NUCLEOTIDE SEQUENCE [LARGE SCALE GENOMIC DNA]</scope>
    <source>
        <strain evidence="11 12">CCAP977/2A</strain>
    </source>
</reference>
<evidence type="ECO:0000256" key="1">
    <source>
        <dbReference type="ARBA" id="ARBA00004123"/>
    </source>
</evidence>
<evidence type="ECO:0000256" key="3">
    <source>
        <dbReference type="ARBA" id="ARBA00008146"/>
    </source>
</evidence>
<evidence type="ECO:0000256" key="7">
    <source>
        <dbReference type="ARBA" id="ARBA00023242"/>
    </source>
</evidence>
<organism evidence="11 12">
    <name type="scientific">Cryptomonas paramaecium</name>
    <dbReference type="NCBI Taxonomy" id="2898"/>
    <lineage>
        <taxon>Eukaryota</taxon>
        <taxon>Cryptophyceae</taxon>
        <taxon>Cryptomonadales</taxon>
        <taxon>Cryptomonadaceae</taxon>
        <taxon>Cryptomonas</taxon>
    </lineage>
</organism>
<keyword evidence="6 9" id="KW-0508">mRNA splicing</keyword>
<evidence type="ECO:0000256" key="9">
    <source>
        <dbReference type="RuleBase" id="RU365050"/>
    </source>
</evidence>
<dbReference type="InterPro" id="IPR034099">
    <property type="entry name" value="SmD3"/>
</dbReference>
<keyword evidence="4" id="KW-0963">Cytoplasm</keyword>
<geneLocation type="nucleomorph" evidence="11"/>
<dbReference type="PANTHER" id="PTHR23338">
    <property type="entry name" value="SMALL NUCLEAR RIBONUCLEOPROTEIN SM"/>
    <property type="match status" value="1"/>
</dbReference>
<accession>F2HHH4</accession>
<evidence type="ECO:0000256" key="8">
    <source>
        <dbReference type="ARBA" id="ARBA00023274"/>
    </source>
</evidence>
<evidence type="ECO:0000256" key="4">
    <source>
        <dbReference type="ARBA" id="ARBA00022490"/>
    </source>
</evidence>
<dbReference type="InterPro" id="IPR001163">
    <property type="entry name" value="Sm_dom_euk/arc"/>
</dbReference>
<dbReference type="GO" id="GO:0003723">
    <property type="term" value="F:RNA binding"/>
    <property type="evidence" value="ECO:0007669"/>
    <property type="project" value="InterPro"/>
</dbReference>
<dbReference type="GO" id="GO:0005681">
    <property type="term" value="C:spliceosomal complex"/>
    <property type="evidence" value="ECO:0007669"/>
    <property type="project" value="InterPro"/>
</dbReference>
<evidence type="ECO:0000313" key="12">
    <source>
        <dbReference type="Proteomes" id="UP000243423"/>
    </source>
</evidence>
<keyword evidence="5 9" id="KW-0507">mRNA processing</keyword>
<dbReference type="GO" id="GO:0005829">
    <property type="term" value="C:cytosol"/>
    <property type="evidence" value="ECO:0007669"/>
    <property type="project" value="UniProtKB-SubCell"/>
</dbReference>
<dbReference type="Gene3D" id="2.30.30.100">
    <property type="match status" value="1"/>
</dbReference>
<evidence type="ECO:0000313" key="11">
    <source>
        <dbReference type="EMBL" id="AEA38770.1"/>
    </source>
</evidence>
<dbReference type="InterPro" id="IPR047575">
    <property type="entry name" value="Sm"/>
</dbReference>
<keyword evidence="11" id="KW-0542">Nucleomorph</keyword>
<dbReference type="Proteomes" id="UP000243423">
    <property type="component" value="Nucleomorph 1"/>
</dbReference>
<dbReference type="SMART" id="SM00651">
    <property type="entry name" value="Sm"/>
    <property type="match status" value="1"/>
</dbReference>
<sequence length="84" mass="9650">MKNSIPINLLLETKPYIVTIETRNGTKYRGSLNFIEKNMNCCLKDAIVLTDMKKKKFNSIFLRGNSIVVIMLPDMLNKLLNSDK</sequence>
<evidence type="ECO:0000256" key="2">
    <source>
        <dbReference type="ARBA" id="ARBA00004514"/>
    </source>
</evidence>
<dbReference type="InterPro" id="IPR027141">
    <property type="entry name" value="LSm4/Sm_D1/D3"/>
</dbReference>
<dbReference type="PROSITE" id="PS52002">
    <property type="entry name" value="SM"/>
    <property type="match status" value="1"/>
</dbReference>
<dbReference type="AlphaFoldDB" id="F2HHH4"/>
<dbReference type="CDD" id="cd01721">
    <property type="entry name" value="Sm_D3"/>
    <property type="match status" value="1"/>
</dbReference>
<comment type="similarity">
    <text evidence="3 9">Belongs to the snRNP core protein family.</text>
</comment>
<evidence type="ECO:0000259" key="10">
    <source>
        <dbReference type="PROSITE" id="PS52002"/>
    </source>
</evidence>
<gene>
    <name evidence="11" type="primary">snrpD3</name>
    <name evidence="11" type="ORF">CPARA_1gp112</name>
</gene>
<proteinExistence type="inferred from homology"/>
<dbReference type="EMBL" id="CP002172">
    <property type="protein sequence ID" value="AEA38770.1"/>
    <property type="molecule type" value="Genomic_DNA"/>
</dbReference>
<dbReference type="GO" id="GO:0000387">
    <property type="term" value="P:spliceosomal snRNP assembly"/>
    <property type="evidence" value="ECO:0007669"/>
    <property type="project" value="UniProtKB-UniRule"/>
</dbReference>